<accession>A0A1H3MHI6</accession>
<reference evidence="1 2" key="1">
    <citation type="submission" date="2016-10" db="EMBL/GenBank/DDBJ databases">
        <authorList>
            <person name="Varghese N."/>
            <person name="Submissions S."/>
        </authorList>
    </citation>
    <scope>NUCLEOTIDE SEQUENCE [LARGE SCALE GENOMIC DNA]</scope>
    <source>
        <strain evidence="1 2">DSM 17997</strain>
    </source>
</reference>
<organism evidence="1 2">
    <name type="scientific">Rhodonellum ikkaensis</name>
    <dbReference type="NCBI Taxonomy" id="336829"/>
    <lineage>
        <taxon>Bacteria</taxon>
        <taxon>Pseudomonadati</taxon>
        <taxon>Bacteroidota</taxon>
        <taxon>Cytophagia</taxon>
        <taxon>Cytophagales</taxon>
        <taxon>Cytophagaceae</taxon>
        <taxon>Rhodonellum</taxon>
    </lineage>
</organism>
<dbReference type="Proteomes" id="UP000199663">
    <property type="component" value="Unassembled WGS sequence"/>
</dbReference>
<evidence type="ECO:0000313" key="2">
    <source>
        <dbReference type="Proteomes" id="UP000199663"/>
    </source>
</evidence>
<comment type="caution">
    <text evidence="1">The sequence shown here is derived from an EMBL/GenBank/DDBJ whole genome shotgun (WGS) entry which is preliminary data.</text>
</comment>
<protein>
    <submittedName>
        <fullName evidence="1">Uncharacterized protein</fullName>
    </submittedName>
</protein>
<gene>
    <name evidence="1" type="ORF">SAMN05444412_102485</name>
</gene>
<name>A0A1H3MHI6_9BACT</name>
<sequence length="51" mass="5715">MISRSLGIFFAPDPFFGPNSREINFNPSDALAFLMGLETERKSDCLEDNGF</sequence>
<keyword evidence="2" id="KW-1185">Reference proteome</keyword>
<proteinExistence type="predicted"/>
<evidence type="ECO:0000313" key="1">
    <source>
        <dbReference type="EMBL" id="SDY75639.1"/>
    </source>
</evidence>
<dbReference type="EMBL" id="FNQC01000002">
    <property type="protein sequence ID" value="SDY75639.1"/>
    <property type="molecule type" value="Genomic_DNA"/>
</dbReference>